<dbReference type="Pfam" id="PF00249">
    <property type="entry name" value="Myb_DNA-binding"/>
    <property type="match status" value="1"/>
</dbReference>
<dbReference type="FunFam" id="1.10.10.60:FF:000180">
    <property type="entry name" value="DnaJ (Hsp40) homolog, subfamily C, member 2"/>
    <property type="match status" value="1"/>
</dbReference>
<dbReference type="InterPro" id="IPR017884">
    <property type="entry name" value="SANT_dom"/>
</dbReference>
<dbReference type="SMART" id="SM00717">
    <property type="entry name" value="SANT"/>
    <property type="match status" value="2"/>
</dbReference>
<evidence type="ECO:0000313" key="12">
    <source>
        <dbReference type="Proteomes" id="UP001186944"/>
    </source>
</evidence>
<evidence type="ECO:0000259" key="10">
    <source>
        <dbReference type="PROSITE" id="PS51293"/>
    </source>
</evidence>
<comment type="caution">
    <text evidence="11">The sequence shown here is derived from an EMBL/GenBank/DDBJ whole genome shotgun (WGS) entry which is preliminary data.</text>
</comment>
<protein>
    <recommendedName>
        <fullName evidence="13">DnaJ homolog subfamily C member 2</fullName>
    </recommendedName>
</protein>
<dbReference type="GO" id="GO:0005829">
    <property type="term" value="C:cytosol"/>
    <property type="evidence" value="ECO:0007669"/>
    <property type="project" value="TreeGrafter"/>
</dbReference>
<dbReference type="SUPFAM" id="SSF46565">
    <property type="entry name" value="Chaperone J-domain"/>
    <property type="match status" value="1"/>
</dbReference>
<keyword evidence="2" id="KW-0963">Cytoplasm</keyword>
<sequence length="624" mass="72616">MRRAGVWAVGREGINNWFPDYKSTPCTIKVEPAGRWYEALCTRRRHKHSLSHHSIQSSTSEESEEEEVEGEDNEALLLGLDPKEWKNQDHYAVLGLGKLRYKATENQIKKAYKAMVLKHHPDKRKSRGLTVKEGEDDYFTCITRAHEILGNPVKRMSYDSVDPLFDEDIPSTSDITKSNFYTIFTSAFDRNARWSKKKRVPSLGTDSTSIEEVNKFYSFWYEFDSWREFSYLDEEEKEKGENREERRWIEKQNKAARQKRKKEEMTRIRSLVDNAYSCDPRIQRFKEEEKEKKEAQRRAKKEAARQKAEEEEKLKREAEEEERKKREKEEEEAKAQAAAAKKEKEAQKKIMKKEKKTFRNLIKESDYFAESEDDRVKNMADTDRLAEWMSLLKLQTINEVLTSGDKEKSKSAFLSEVDDLNKHIEEEKRKQLEALQKQSGGDNSGGSRKAWSEKEIQMLIKGVNVFPAGTKERWEVIASFIKQHITSSNKNAKDVLAKAKELQKNDLALKHDADKNAFENFEKKVKSTDVQAKPKEGVTSERFESIGEQLIRETGSNPAPWSADEQKLLEQALKTYGASTPERWEKISECIPSRSKKDCMKRYKELCEMVRAKKAAQEAAAKKK</sequence>
<dbReference type="CDD" id="cd23953">
    <property type="entry name" value="zuotin_NTD"/>
    <property type="match status" value="1"/>
</dbReference>
<feature type="domain" description="SANT" evidence="10">
    <location>
        <begin position="561"/>
        <end position="611"/>
    </location>
</feature>
<dbReference type="PROSITE" id="PS51293">
    <property type="entry name" value="SANT"/>
    <property type="match status" value="1"/>
</dbReference>
<evidence type="ECO:0000256" key="5">
    <source>
        <dbReference type="ARBA" id="ARBA00023186"/>
    </source>
</evidence>
<dbReference type="InterPro" id="IPR054076">
    <property type="entry name" value="ZUO1-like_ZHD"/>
</dbReference>
<dbReference type="CDD" id="cd00167">
    <property type="entry name" value="SANT"/>
    <property type="match status" value="1"/>
</dbReference>
<feature type="region of interest" description="Disordered" evidence="7">
    <location>
        <begin position="429"/>
        <end position="450"/>
    </location>
</feature>
<dbReference type="Proteomes" id="UP001186944">
    <property type="component" value="Unassembled WGS sequence"/>
</dbReference>
<organism evidence="11 12">
    <name type="scientific">Pinctada imbricata</name>
    <name type="common">Atlantic pearl-oyster</name>
    <name type="synonym">Pinctada martensii</name>
    <dbReference type="NCBI Taxonomy" id="66713"/>
    <lineage>
        <taxon>Eukaryota</taxon>
        <taxon>Metazoa</taxon>
        <taxon>Spiralia</taxon>
        <taxon>Lophotrochozoa</taxon>
        <taxon>Mollusca</taxon>
        <taxon>Bivalvia</taxon>
        <taxon>Autobranchia</taxon>
        <taxon>Pteriomorphia</taxon>
        <taxon>Pterioida</taxon>
        <taxon>Pterioidea</taxon>
        <taxon>Pteriidae</taxon>
        <taxon>Pinctada</taxon>
    </lineage>
</organism>
<dbReference type="GO" id="GO:0006450">
    <property type="term" value="P:regulation of translational fidelity"/>
    <property type="evidence" value="ECO:0007669"/>
    <property type="project" value="InterPro"/>
</dbReference>
<keyword evidence="3" id="KW-0677">Repeat</keyword>
<keyword evidence="5" id="KW-0143">Chaperone</keyword>
<feature type="domain" description="Myb-like" evidence="9">
    <location>
        <begin position="553"/>
        <end position="607"/>
    </location>
</feature>
<evidence type="ECO:0000256" key="3">
    <source>
        <dbReference type="ARBA" id="ARBA00022737"/>
    </source>
</evidence>
<evidence type="ECO:0000256" key="7">
    <source>
        <dbReference type="SAM" id="MobiDB-lite"/>
    </source>
</evidence>
<dbReference type="Pfam" id="PF16717">
    <property type="entry name" value="RAC_head"/>
    <property type="match status" value="1"/>
</dbReference>
<dbReference type="PANTHER" id="PTHR43999">
    <property type="entry name" value="DNAJ HOMOLOG SUBFAMILY C MEMBER 2"/>
    <property type="match status" value="1"/>
</dbReference>
<dbReference type="InterPro" id="IPR044634">
    <property type="entry name" value="Zuotin/DnaJC2"/>
</dbReference>
<dbReference type="SUPFAM" id="SSF46689">
    <property type="entry name" value="Homeodomain-like"/>
    <property type="match status" value="2"/>
</dbReference>
<evidence type="ECO:0000256" key="4">
    <source>
        <dbReference type="ARBA" id="ARBA00023159"/>
    </source>
</evidence>
<evidence type="ECO:0008006" key="13">
    <source>
        <dbReference type="Google" id="ProtNLM"/>
    </source>
</evidence>
<dbReference type="GO" id="GO:0043022">
    <property type="term" value="F:ribosome binding"/>
    <property type="evidence" value="ECO:0007669"/>
    <property type="project" value="InterPro"/>
</dbReference>
<proteinExistence type="predicted"/>
<dbReference type="PROSITE" id="PS00636">
    <property type="entry name" value="DNAJ_1"/>
    <property type="match status" value="1"/>
</dbReference>
<evidence type="ECO:0000256" key="1">
    <source>
        <dbReference type="ARBA" id="ARBA00004496"/>
    </source>
</evidence>
<accession>A0AA88YJ88</accession>
<dbReference type="AlphaFoldDB" id="A0AA88YJ88"/>
<dbReference type="PROSITE" id="PS50076">
    <property type="entry name" value="DNAJ_2"/>
    <property type="match status" value="1"/>
</dbReference>
<dbReference type="SMART" id="SM00271">
    <property type="entry name" value="DnaJ"/>
    <property type="match status" value="1"/>
</dbReference>
<keyword evidence="4" id="KW-0010">Activator</keyword>
<dbReference type="InterPro" id="IPR018253">
    <property type="entry name" value="DnaJ_domain_CS"/>
</dbReference>
<dbReference type="Pfam" id="PF00226">
    <property type="entry name" value="DnaJ"/>
    <property type="match status" value="1"/>
</dbReference>
<dbReference type="EMBL" id="VSWD01000005">
    <property type="protein sequence ID" value="KAK3102342.1"/>
    <property type="molecule type" value="Genomic_DNA"/>
</dbReference>
<dbReference type="Gene3D" id="1.10.10.60">
    <property type="entry name" value="Homeodomain-like"/>
    <property type="match status" value="2"/>
</dbReference>
<dbReference type="InterPro" id="IPR036869">
    <property type="entry name" value="J_dom_sf"/>
</dbReference>
<keyword evidence="6" id="KW-0539">Nucleus</keyword>
<feature type="region of interest" description="Disordered" evidence="7">
    <location>
        <begin position="287"/>
        <end position="355"/>
    </location>
</feature>
<dbReference type="InterPro" id="IPR009057">
    <property type="entry name" value="Homeodomain-like_sf"/>
</dbReference>
<evidence type="ECO:0000313" key="11">
    <source>
        <dbReference type="EMBL" id="KAK3102342.1"/>
    </source>
</evidence>
<evidence type="ECO:0000259" key="9">
    <source>
        <dbReference type="PROSITE" id="PS50090"/>
    </source>
</evidence>
<comment type="subcellular location">
    <subcellularLocation>
        <location evidence="1">Cytoplasm</location>
    </subcellularLocation>
</comment>
<dbReference type="InterPro" id="IPR001623">
    <property type="entry name" value="DnaJ_domain"/>
</dbReference>
<dbReference type="PRINTS" id="PR00625">
    <property type="entry name" value="JDOMAIN"/>
</dbReference>
<dbReference type="PANTHER" id="PTHR43999:SF1">
    <property type="entry name" value="DNAJ HOMOLOG SUBFAMILY C MEMBER 2"/>
    <property type="match status" value="1"/>
</dbReference>
<feature type="region of interest" description="Disordered" evidence="7">
    <location>
        <begin position="48"/>
        <end position="73"/>
    </location>
</feature>
<reference evidence="11" key="1">
    <citation type="submission" date="2019-08" db="EMBL/GenBank/DDBJ databases">
        <title>The improved chromosome-level genome for the pearl oyster Pinctada fucata martensii using PacBio sequencing and Hi-C.</title>
        <authorList>
            <person name="Zheng Z."/>
        </authorList>
    </citation>
    <scope>NUCLEOTIDE SEQUENCE</scope>
    <source>
        <strain evidence="11">ZZ-2019</strain>
        <tissue evidence="11">Adductor muscle</tissue>
    </source>
</reference>
<evidence type="ECO:0000256" key="6">
    <source>
        <dbReference type="ARBA" id="ARBA00023242"/>
    </source>
</evidence>
<feature type="compositionally biased region" description="Basic and acidic residues" evidence="7">
    <location>
        <begin position="287"/>
        <end position="348"/>
    </location>
</feature>
<feature type="compositionally biased region" description="Acidic residues" evidence="7">
    <location>
        <begin position="61"/>
        <end position="73"/>
    </location>
</feature>
<dbReference type="CDD" id="cd06257">
    <property type="entry name" value="DnaJ"/>
    <property type="match status" value="1"/>
</dbReference>
<evidence type="ECO:0000259" key="8">
    <source>
        <dbReference type="PROSITE" id="PS50076"/>
    </source>
</evidence>
<dbReference type="Pfam" id="PF21884">
    <property type="entry name" value="ZUO1-like_ZHD"/>
    <property type="match status" value="1"/>
</dbReference>
<name>A0AA88YJ88_PINIB</name>
<dbReference type="Pfam" id="PF23082">
    <property type="entry name" value="Myb_DNA-binding_2"/>
    <property type="match status" value="1"/>
</dbReference>
<dbReference type="Gene3D" id="1.10.287.110">
    <property type="entry name" value="DnaJ domain"/>
    <property type="match status" value="1"/>
</dbReference>
<dbReference type="PROSITE" id="PS50090">
    <property type="entry name" value="MYB_LIKE"/>
    <property type="match status" value="1"/>
</dbReference>
<gene>
    <name evidence="11" type="ORF">FSP39_010641</name>
</gene>
<dbReference type="GO" id="GO:0051083">
    <property type="term" value="P:'de novo' cotranslational protein folding"/>
    <property type="evidence" value="ECO:0007669"/>
    <property type="project" value="InterPro"/>
</dbReference>
<dbReference type="Gene3D" id="1.10.8.840">
    <property type="entry name" value="Ribosome-associated complex head domain"/>
    <property type="match status" value="1"/>
</dbReference>
<dbReference type="GO" id="GO:0030544">
    <property type="term" value="F:Hsp70 protein binding"/>
    <property type="evidence" value="ECO:0007669"/>
    <property type="project" value="InterPro"/>
</dbReference>
<evidence type="ECO:0000256" key="2">
    <source>
        <dbReference type="ARBA" id="ARBA00022490"/>
    </source>
</evidence>
<dbReference type="InterPro" id="IPR032003">
    <property type="entry name" value="RAC_head"/>
</dbReference>
<keyword evidence="12" id="KW-1185">Reference proteome</keyword>
<dbReference type="InterPro" id="IPR042569">
    <property type="entry name" value="RAC_head_sf"/>
</dbReference>
<feature type="domain" description="J" evidence="8">
    <location>
        <begin position="89"/>
        <end position="162"/>
    </location>
</feature>
<dbReference type="InterPro" id="IPR001005">
    <property type="entry name" value="SANT/Myb"/>
</dbReference>